<accession>A0ABR2W6D8</accession>
<sequence>MFMCCFPRRSKNGKRSATHDKSGFVQLKDTDGLSIHSYSSLEESTKIQKIPSCPEMVHTPTIYSSGTSFLRPYFKWNQPKPHTDSFRSVTNGIQVSSDFEEVLMYGFLLNDGSNTRIPTLYISLTPALVNL</sequence>
<protein>
    <submittedName>
        <fullName evidence="1">Uncharacterized protein</fullName>
    </submittedName>
</protein>
<proteinExistence type="predicted"/>
<name>A0ABR2W6D8_9FUNG</name>
<organism evidence="1 2">
    <name type="scientific">Basidiobolus ranarum</name>
    <dbReference type="NCBI Taxonomy" id="34480"/>
    <lineage>
        <taxon>Eukaryota</taxon>
        <taxon>Fungi</taxon>
        <taxon>Fungi incertae sedis</taxon>
        <taxon>Zoopagomycota</taxon>
        <taxon>Entomophthoromycotina</taxon>
        <taxon>Basidiobolomycetes</taxon>
        <taxon>Basidiobolales</taxon>
        <taxon>Basidiobolaceae</taxon>
        <taxon>Basidiobolus</taxon>
    </lineage>
</organism>
<gene>
    <name evidence="1" type="ORF">K7432_003329</name>
</gene>
<dbReference type="EMBL" id="JASJQH010006976">
    <property type="protein sequence ID" value="KAK9721554.1"/>
    <property type="molecule type" value="Genomic_DNA"/>
</dbReference>
<evidence type="ECO:0000313" key="2">
    <source>
        <dbReference type="Proteomes" id="UP001479436"/>
    </source>
</evidence>
<reference evidence="1 2" key="1">
    <citation type="submission" date="2023-04" db="EMBL/GenBank/DDBJ databases">
        <title>Genome of Basidiobolus ranarum AG-B5.</title>
        <authorList>
            <person name="Stajich J.E."/>
            <person name="Carter-House D."/>
            <person name="Gryganskyi A."/>
        </authorList>
    </citation>
    <scope>NUCLEOTIDE SEQUENCE [LARGE SCALE GENOMIC DNA]</scope>
    <source>
        <strain evidence="1 2">AG-B5</strain>
    </source>
</reference>
<keyword evidence="2" id="KW-1185">Reference proteome</keyword>
<dbReference type="Proteomes" id="UP001479436">
    <property type="component" value="Unassembled WGS sequence"/>
</dbReference>
<evidence type="ECO:0000313" key="1">
    <source>
        <dbReference type="EMBL" id="KAK9721554.1"/>
    </source>
</evidence>
<comment type="caution">
    <text evidence="1">The sequence shown here is derived from an EMBL/GenBank/DDBJ whole genome shotgun (WGS) entry which is preliminary data.</text>
</comment>